<reference evidence="3" key="1">
    <citation type="submission" date="2022-10" db="EMBL/GenBank/DDBJ databases">
        <title>Genome assembly of Pristionchus species.</title>
        <authorList>
            <person name="Yoshida K."/>
            <person name="Sommer R.J."/>
        </authorList>
    </citation>
    <scope>NUCLEOTIDE SEQUENCE [LARGE SCALE GENOMIC DNA]</scope>
    <source>
        <strain evidence="3">RS5460</strain>
    </source>
</reference>
<feature type="transmembrane region" description="Helical" evidence="1">
    <location>
        <begin position="211"/>
        <end position="234"/>
    </location>
</feature>
<feature type="transmembrane region" description="Helical" evidence="1">
    <location>
        <begin position="140"/>
        <end position="164"/>
    </location>
</feature>
<evidence type="ECO:0000313" key="3">
    <source>
        <dbReference type="Proteomes" id="UP001328107"/>
    </source>
</evidence>
<comment type="caution">
    <text evidence="2">The sequence shown here is derived from an EMBL/GenBank/DDBJ whole genome shotgun (WGS) entry which is preliminary data.</text>
</comment>
<dbReference type="Proteomes" id="UP001328107">
    <property type="component" value="Unassembled WGS sequence"/>
</dbReference>
<gene>
    <name evidence="2" type="ORF">PMAYCL1PPCAC_22844</name>
</gene>
<feature type="transmembrane region" description="Helical" evidence="1">
    <location>
        <begin position="88"/>
        <end position="109"/>
    </location>
</feature>
<protein>
    <recommendedName>
        <fullName evidence="4">G protein-coupled receptor</fullName>
    </recommendedName>
</protein>
<accession>A0AAN5I5V9</accession>
<evidence type="ECO:0008006" key="4">
    <source>
        <dbReference type="Google" id="ProtNLM"/>
    </source>
</evidence>
<sequence>SQEIIGFRYLISMAVADMLCMVQYAFVNGFAILRKSRLVSAEARPWVQFYIDYIWFVCCFHQPLIAWSRSLAVFSPLSFRMQSRRTSYSLCILVGWIAPLILECATHFLPFHTTFYFEPALYGLANDDFEKYISGGHSQLYLVVHSIAALLPFVFYGIACFILLKLQKTVGSTKNTLMAVEIKLVLPCVLSSVIFFIGQLLFYHGTGSGKWASWLVCLIFFSNSALSPVLIIIFSDFVRNGVGHFGISSLVMHRSEPITV</sequence>
<dbReference type="SUPFAM" id="SSF81321">
    <property type="entry name" value="Family A G protein-coupled receptor-like"/>
    <property type="match status" value="1"/>
</dbReference>
<name>A0AAN5I5V9_9BILA</name>
<keyword evidence="3" id="KW-1185">Reference proteome</keyword>
<proteinExistence type="predicted"/>
<dbReference type="Pfam" id="PF10323">
    <property type="entry name" value="7TM_GPCR_Srv"/>
    <property type="match status" value="1"/>
</dbReference>
<evidence type="ECO:0000313" key="2">
    <source>
        <dbReference type="EMBL" id="GMR52649.1"/>
    </source>
</evidence>
<dbReference type="Gene3D" id="1.20.1070.10">
    <property type="entry name" value="Rhodopsin 7-helix transmembrane proteins"/>
    <property type="match status" value="1"/>
</dbReference>
<evidence type="ECO:0000256" key="1">
    <source>
        <dbReference type="SAM" id="Phobius"/>
    </source>
</evidence>
<dbReference type="EMBL" id="BTRK01000005">
    <property type="protein sequence ID" value="GMR52649.1"/>
    <property type="molecule type" value="Genomic_DNA"/>
</dbReference>
<dbReference type="InterPro" id="IPR019426">
    <property type="entry name" value="7TM_GPCR_serpentine_rcpt_Srv"/>
</dbReference>
<keyword evidence="1" id="KW-1133">Transmembrane helix</keyword>
<organism evidence="2 3">
    <name type="scientific">Pristionchus mayeri</name>
    <dbReference type="NCBI Taxonomy" id="1317129"/>
    <lineage>
        <taxon>Eukaryota</taxon>
        <taxon>Metazoa</taxon>
        <taxon>Ecdysozoa</taxon>
        <taxon>Nematoda</taxon>
        <taxon>Chromadorea</taxon>
        <taxon>Rhabditida</taxon>
        <taxon>Rhabditina</taxon>
        <taxon>Diplogasteromorpha</taxon>
        <taxon>Diplogasteroidea</taxon>
        <taxon>Neodiplogasteridae</taxon>
        <taxon>Pristionchus</taxon>
    </lineage>
</organism>
<keyword evidence="1" id="KW-0812">Transmembrane</keyword>
<feature type="transmembrane region" description="Helical" evidence="1">
    <location>
        <begin position="184"/>
        <end position="205"/>
    </location>
</feature>
<keyword evidence="1" id="KW-0472">Membrane</keyword>
<feature type="transmembrane region" description="Helical" evidence="1">
    <location>
        <begin position="7"/>
        <end position="27"/>
    </location>
</feature>
<dbReference type="AlphaFoldDB" id="A0AAN5I5V9"/>
<feature type="non-terminal residue" evidence="2">
    <location>
        <position position="1"/>
    </location>
</feature>